<dbReference type="SUPFAM" id="SSF49373">
    <property type="entry name" value="Invasin/intimin cell-adhesion fragments"/>
    <property type="match status" value="1"/>
</dbReference>
<dbReference type="GO" id="GO:0000272">
    <property type="term" value="P:polysaccharide catabolic process"/>
    <property type="evidence" value="ECO:0007669"/>
    <property type="project" value="InterPro"/>
</dbReference>
<evidence type="ECO:0000313" key="3">
    <source>
        <dbReference type="EMBL" id="TNJ61559.1"/>
    </source>
</evidence>
<name>A0A5C4T0T2_9BACL</name>
<dbReference type="SUPFAM" id="SSF49384">
    <property type="entry name" value="Carbohydrate-binding domain"/>
    <property type="match status" value="1"/>
</dbReference>
<feature type="domain" description="BIG2" evidence="2">
    <location>
        <begin position="111"/>
        <end position="155"/>
    </location>
</feature>
<dbReference type="InterPro" id="IPR008965">
    <property type="entry name" value="CBM2/CBM3_carb-bd_dom_sf"/>
</dbReference>
<dbReference type="Pfam" id="PF02368">
    <property type="entry name" value="Big_2"/>
    <property type="match status" value="1"/>
</dbReference>
<dbReference type="EMBL" id="VDCQ01000074">
    <property type="protein sequence ID" value="TNJ61559.1"/>
    <property type="molecule type" value="Genomic_DNA"/>
</dbReference>
<evidence type="ECO:0000259" key="1">
    <source>
        <dbReference type="Pfam" id="PF00963"/>
    </source>
</evidence>
<dbReference type="Gene3D" id="2.60.40.1080">
    <property type="match status" value="1"/>
</dbReference>
<dbReference type="Gene3D" id="2.60.40.680">
    <property type="match status" value="1"/>
</dbReference>
<gene>
    <name evidence="3" type="ORF">FE784_34360</name>
</gene>
<dbReference type="RefSeq" id="WP_176706719.1">
    <property type="nucleotide sequence ID" value="NZ_VDCQ01000074.1"/>
</dbReference>
<feature type="non-terminal residue" evidence="3">
    <location>
        <position position="155"/>
    </location>
</feature>
<dbReference type="InterPro" id="IPR002102">
    <property type="entry name" value="Cohesin_dom"/>
</dbReference>
<protein>
    <recommendedName>
        <fullName evidence="5">Cohesin domain-containing protein</fullName>
    </recommendedName>
</protein>
<dbReference type="InterPro" id="IPR003343">
    <property type="entry name" value="Big_2"/>
</dbReference>
<comment type="caution">
    <text evidence="3">The sequence shown here is derived from an EMBL/GenBank/DDBJ whole genome shotgun (WGS) entry which is preliminary data.</text>
</comment>
<evidence type="ECO:0000313" key="4">
    <source>
        <dbReference type="Proteomes" id="UP000307943"/>
    </source>
</evidence>
<evidence type="ECO:0000259" key="2">
    <source>
        <dbReference type="Pfam" id="PF02368"/>
    </source>
</evidence>
<accession>A0A5C4T0T2</accession>
<dbReference type="GO" id="GO:0030246">
    <property type="term" value="F:carbohydrate binding"/>
    <property type="evidence" value="ECO:0007669"/>
    <property type="project" value="InterPro"/>
</dbReference>
<keyword evidence="4" id="KW-1185">Reference proteome</keyword>
<dbReference type="AlphaFoldDB" id="A0A5C4T0T2"/>
<organism evidence="3 4">
    <name type="scientific">Paenibacillus hemerocallicola</name>
    <dbReference type="NCBI Taxonomy" id="1172614"/>
    <lineage>
        <taxon>Bacteria</taxon>
        <taxon>Bacillati</taxon>
        <taxon>Bacillota</taxon>
        <taxon>Bacilli</taxon>
        <taxon>Bacillales</taxon>
        <taxon>Paenibacillaceae</taxon>
        <taxon>Paenibacillus</taxon>
    </lineage>
</organism>
<dbReference type="Pfam" id="PF00963">
    <property type="entry name" value="Cohesin"/>
    <property type="match status" value="1"/>
</dbReference>
<reference evidence="3 4" key="1">
    <citation type="submission" date="2019-05" db="EMBL/GenBank/DDBJ databases">
        <title>We sequenced the genome of Paenibacillus hemerocallicola KCTC 33185 for further insight into its adaptation and study the phylogeny of Paenibacillus.</title>
        <authorList>
            <person name="Narsing Rao M.P."/>
        </authorList>
    </citation>
    <scope>NUCLEOTIDE SEQUENCE [LARGE SCALE GENOMIC DNA]</scope>
    <source>
        <strain evidence="3 4">KCTC 33185</strain>
    </source>
</reference>
<sequence>MKINYDKRALEVTGITGNGGDYFASNFNNAEGWLKTAWVDAAGGTKAAKAGDALFTIAFKIKDDASLGDKVLTVVKQTDIDDFTFTDTSAVEMDKTLKAGKVKVSNAVVIAVTGVTVTPGTLSLAAGGAPGTLTAAVVPANATNAKVTWTSSNTS</sequence>
<feature type="domain" description="Cohesin" evidence="1">
    <location>
        <begin position="1"/>
        <end position="104"/>
    </location>
</feature>
<dbReference type="Proteomes" id="UP000307943">
    <property type="component" value="Unassembled WGS sequence"/>
</dbReference>
<evidence type="ECO:0008006" key="5">
    <source>
        <dbReference type="Google" id="ProtNLM"/>
    </source>
</evidence>
<dbReference type="InterPro" id="IPR008964">
    <property type="entry name" value="Invasin/intimin_cell_adhesion"/>
</dbReference>
<proteinExistence type="predicted"/>